<name>A0A9D2U591_9FIRM</name>
<gene>
    <name evidence="1" type="ORF">H9913_14335</name>
</gene>
<sequence>MKLDKDLKLLLSSGKPGITLLGTCIIGHSRRCPRTDIEPGVCISQGVHLETGFLGCGSFVGENTRILFTGEIGRFATIGENCLIGARVPESPDTISTSYPVREKDLPWCRDWLPVKESWKKKSPIKRTIIGNDVFIGDRCVIPQGIQVGDGALLCPGTVPREDVPPYGILSGNPGQLTGFRFSRQEIRQLLDLKWWEYGTGLINEILKEERENMTYVLEKMTELQKKVPSRPRGEISFSFLHKEYTAFICRQEKERQTLLRQFPA</sequence>
<dbReference type="Pfam" id="PF00132">
    <property type="entry name" value="Hexapep"/>
    <property type="match status" value="1"/>
</dbReference>
<dbReference type="PANTHER" id="PTHR23416:SF78">
    <property type="entry name" value="LIPOPOLYSACCHARIDE BIOSYNTHESIS O-ACETYL TRANSFERASE WBBJ-RELATED"/>
    <property type="match status" value="1"/>
</dbReference>
<dbReference type="SUPFAM" id="SSF51161">
    <property type="entry name" value="Trimeric LpxA-like enzymes"/>
    <property type="match status" value="1"/>
</dbReference>
<evidence type="ECO:0008006" key="3">
    <source>
        <dbReference type="Google" id="ProtNLM"/>
    </source>
</evidence>
<reference evidence="1" key="2">
    <citation type="submission" date="2021-04" db="EMBL/GenBank/DDBJ databases">
        <authorList>
            <person name="Gilroy R."/>
        </authorList>
    </citation>
    <scope>NUCLEOTIDE SEQUENCE</scope>
    <source>
        <strain evidence="1">ChiW19-6364</strain>
    </source>
</reference>
<dbReference type="EMBL" id="DWUX01000246">
    <property type="protein sequence ID" value="HJD41190.1"/>
    <property type="molecule type" value="Genomic_DNA"/>
</dbReference>
<dbReference type="InterPro" id="IPR001451">
    <property type="entry name" value="Hexapep"/>
</dbReference>
<dbReference type="InterPro" id="IPR011004">
    <property type="entry name" value="Trimer_LpxA-like_sf"/>
</dbReference>
<reference evidence="1" key="1">
    <citation type="journal article" date="2021" name="PeerJ">
        <title>Extensive microbial diversity within the chicken gut microbiome revealed by metagenomics and culture.</title>
        <authorList>
            <person name="Gilroy R."/>
            <person name="Ravi A."/>
            <person name="Getino M."/>
            <person name="Pursley I."/>
            <person name="Horton D.L."/>
            <person name="Alikhan N.F."/>
            <person name="Baker D."/>
            <person name="Gharbi K."/>
            <person name="Hall N."/>
            <person name="Watson M."/>
            <person name="Adriaenssens E.M."/>
            <person name="Foster-Nyarko E."/>
            <person name="Jarju S."/>
            <person name="Secka A."/>
            <person name="Antonio M."/>
            <person name="Oren A."/>
            <person name="Chaudhuri R.R."/>
            <person name="La Ragione R."/>
            <person name="Hildebrand F."/>
            <person name="Pallen M.J."/>
        </authorList>
    </citation>
    <scope>NUCLEOTIDE SEQUENCE</scope>
    <source>
        <strain evidence="1">ChiW19-6364</strain>
    </source>
</reference>
<evidence type="ECO:0000313" key="2">
    <source>
        <dbReference type="Proteomes" id="UP000823850"/>
    </source>
</evidence>
<organism evidence="1 2">
    <name type="scientific">Candidatus Blautia stercoripullorum</name>
    <dbReference type="NCBI Taxonomy" id="2838502"/>
    <lineage>
        <taxon>Bacteria</taxon>
        <taxon>Bacillati</taxon>
        <taxon>Bacillota</taxon>
        <taxon>Clostridia</taxon>
        <taxon>Lachnospirales</taxon>
        <taxon>Lachnospiraceae</taxon>
        <taxon>Blautia</taxon>
    </lineage>
</organism>
<dbReference type="InterPro" id="IPR051159">
    <property type="entry name" value="Hexapeptide_acetyltransf"/>
</dbReference>
<dbReference type="Pfam" id="PF14602">
    <property type="entry name" value="Hexapep_2"/>
    <property type="match status" value="1"/>
</dbReference>
<evidence type="ECO:0000313" key="1">
    <source>
        <dbReference type="EMBL" id="HJD41190.1"/>
    </source>
</evidence>
<dbReference type="Proteomes" id="UP000823850">
    <property type="component" value="Unassembled WGS sequence"/>
</dbReference>
<proteinExistence type="predicted"/>
<accession>A0A9D2U591</accession>
<comment type="caution">
    <text evidence="1">The sequence shown here is derived from an EMBL/GenBank/DDBJ whole genome shotgun (WGS) entry which is preliminary data.</text>
</comment>
<dbReference type="Gene3D" id="2.160.10.10">
    <property type="entry name" value="Hexapeptide repeat proteins"/>
    <property type="match status" value="1"/>
</dbReference>
<dbReference type="PANTHER" id="PTHR23416">
    <property type="entry name" value="SIALIC ACID SYNTHASE-RELATED"/>
    <property type="match status" value="1"/>
</dbReference>
<dbReference type="AlphaFoldDB" id="A0A9D2U591"/>
<protein>
    <recommendedName>
        <fullName evidence="3">Transferase</fullName>
    </recommendedName>
</protein>